<dbReference type="GO" id="GO:0016747">
    <property type="term" value="F:acyltransferase activity, transferring groups other than amino-acyl groups"/>
    <property type="evidence" value="ECO:0007669"/>
    <property type="project" value="InterPro"/>
</dbReference>
<dbReference type="InterPro" id="IPR000182">
    <property type="entry name" value="GNAT_dom"/>
</dbReference>
<sequence>MTTLRRATRDDERRLAALDRATWSPAVAPVPLWPDDVDLFAHDAPEDVLVAELDGAVVGYVKLRRPTAVAANRHVLQVGGLAVDPAAQRRGVGRVLVAAAIEEARRRGARRLTLYVLATNHGARALYADCGFAVEGVRRGEFLLEGRYVDDVLMAVSLEPG</sequence>
<dbReference type="Gene3D" id="3.40.630.30">
    <property type="match status" value="1"/>
</dbReference>
<dbReference type="OrthoDB" id="9802340at2"/>
<dbReference type="PROSITE" id="PS51186">
    <property type="entry name" value="GNAT"/>
    <property type="match status" value="1"/>
</dbReference>
<dbReference type="AlphaFoldDB" id="A0A1H3CF29"/>
<evidence type="ECO:0000256" key="1">
    <source>
        <dbReference type="ARBA" id="ARBA00022679"/>
    </source>
</evidence>
<evidence type="ECO:0000313" key="5">
    <source>
        <dbReference type="Proteomes" id="UP000198921"/>
    </source>
</evidence>
<name>A0A1H3CF29_9ACTN</name>
<keyword evidence="1" id="KW-0808">Transferase</keyword>
<dbReference type="InterPro" id="IPR016181">
    <property type="entry name" value="Acyl_CoA_acyltransferase"/>
</dbReference>
<keyword evidence="4" id="KW-0687">Ribonucleoprotein</keyword>
<dbReference type="SUPFAM" id="SSF55729">
    <property type="entry name" value="Acyl-CoA N-acyltransferases (Nat)"/>
    <property type="match status" value="1"/>
</dbReference>
<evidence type="ECO:0000313" key="4">
    <source>
        <dbReference type="EMBL" id="SDX52640.1"/>
    </source>
</evidence>
<dbReference type="CDD" id="cd04301">
    <property type="entry name" value="NAT_SF"/>
    <property type="match status" value="1"/>
</dbReference>
<keyword evidence="2" id="KW-0012">Acyltransferase</keyword>
<dbReference type="Proteomes" id="UP000198921">
    <property type="component" value="Unassembled WGS sequence"/>
</dbReference>
<dbReference type="STRING" id="1137993.SAMN05660209_00601"/>
<keyword evidence="5" id="KW-1185">Reference proteome</keyword>
<dbReference type="RefSeq" id="WP_091151349.1">
    <property type="nucleotide sequence ID" value="NZ_FNOT01000002.1"/>
</dbReference>
<organism evidence="4 5">
    <name type="scientific">Geodermatophilus africanus</name>
    <dbReference type="NCBI Taxonomy" id="1137993"/>
    <lineage>
        <taxon>Bacteria</taxon>
        <taxon>Bacillati</taxon>
        <taxon>Actinomycetota</taxon>
        <taxon>Actinomycetes</taxon>
        <taxon>Geodermatophilales</taxon>
        <taxon>Geodermatophilaceae</taxon>
        <taxon>Geodermatophilus</taxon>
    </lineage>
</organism>
<gene>
    <name evidence="4" type="ORF">SAMN05660209_00601</name>
</gene>
<dbReference type="InterPro" id="IPR050832">
    <property type="entry name" value="Bact_Acetyltransf"/>
</dbReference>
<dbReference type="GO" id="GO:0005840">
    <property type="term" value="C:ribosome"/>
    <property type="evidence" value="ECO:0007669"/>
    <property type="project" value="UniProtKB-KW"/>
</dbReference>
<protein>
    <submittedName>
        <fullName evidence="4">Ribosomal protein S18 acetylase RimI</fullName>
    </submittedName>
</protein>
<proteinExistence type="predicted"/>
<reference evidence="5" key="1">
    <citation type="submission" date="2016-10" db="EMBL/GenBank/DDBJ databases">
        <authorList>
            <person name="Varghese N."/>
            <person name="Submissions S."/>
        </authorList>
    </citation>
    <scope>NUCLEOTIDE SEQUENCE [LARGE SCALE GENOMIC DNA]</scope>
    <source>
        <strain evidence="5">DSM 45422</strain>
    </source>
</reference>
<evidence type="ECO:0000259" key="3">
    <source>
        <dbReference type="PROSITE" id="PS51186"/>
    </source>
</evidence>
<feature type="domain" description="N-acetyltransferase" evidence="3">
    <location>
        <begin position="2"/>
        <end position="159"/>
    </location>
</feature>
<dbReference type="Pfam" id="PF00583">
    <property type="entry name" value="Acetyltransf_1"/>
    <property type="match status" value="1"/>
</dbReference>
<accession>A0A1H3CF29</accession>
<evidence type="ECO:0000256" key="2">
    <source>
        <dbReference type="ARBA" id="ARBA00023315"/>
    </source>
</evidence>
<keyword evidence="4" id="KW-0689">Ribosomal protein</keyword>
<dbReference type="EMBL" id="FNOT01000002">
    <property type="protein sequence ID" value="SDX52640.1"/>
    <property type="molecule type" value="Genomic_DNA"/>
</dbReference>
<dbReference type="PANTHER" id="PTHR43877">
    <property type="entry name" value="AMINOALKYLPHOSPHONATE N-ACETYLTRANSFERASE-RELATED-RELATED"/>
    <property type="match status" value="1"/>
</dbReference>